<feature type="domain" description="DUF4325" evidence="2">
    <location>
        <begin position="287"/>
        <end position="339"/>
    </location>
</feature>
<accession>A0A1F6BSJ7</accession>
<organism evidence="3 4">
    <name type="scientific">Candidatus Kaiserbacteria bacterium GWA2_50_9</name>
    <dbReference type="NCBI Taxonomy" id="1798474"/>
    <lineage>
        <taxon>Bacteria</taxon>
        <taxon>Candidatus Kaiseribacteriota</taxon>
    </lineage>
</organism>
<evidence type="ECO:0000313" key="4">
    <source>
        <dbReference type="Proteomes" id="UP000179014"/>
    </source>
</evidence>
<dbReference type="Proteomes" id="UP000179014">
    <property type="component" value="Unassembled WGS sequence"/>
</dbReference>
<dbReference type="InterPro" id="IPR036890">
    <property type="entry name" value="HATPase_C_sf"/>
</dbReference>
<dbReference type="Pfam" id="PF14213">
    <property type="entry name" value="DUF4325"/>
    <property type="match status" value="1"/>
</dbReference>
<name>A0A1F6BSJ7_9BACT</name>
<feature type="domain" description="Histidine kinase/HSP90-like ATPase" evidence="1">
    <location>
        <begin position="108"/>
        <end position="206"/>
    </location>
</feature>
<dbReference type="Gene3D" id="3.30.565.10">
    <property type="entry name" value="Histidine kinase-like ATPase, C-terminal domain"/>
    <property type="match status" value="1"/>
</dbReference>
<evidence type="ECO:0000313" key="3">
    <source>
        <dbReference type="EMBL" id="OGG39904.1"/>
    </source>
</evidence>
<dbReference type="AlphaFoldDB" id="A0A1F6BSJ7"/>
<sequence>MSENEHKILAFLTKRESATAPQLAEHLQLSRQRAFVLLTKLVRDGNAIRIGERRGRRYAVPNVPFEVRDRIELNLENKKLKEHEVLMDVRDRFVPLKLASENVKSIFDYAFSEMLNNAIEHSESPRIAVEVLVSGHTASGSPTQFSFTIRDYGIGAFRNLMKKRSLASPLEAMQDVLKGKVTTAPEAHSGQGIFFTSKVADRFSLRSYGWEMRADNTVPDIFFLADEVPVEGTEVRFDIDYHSARHLIDTFRAFESEDGSQDFDRTEVHVRLFTHGTIHVSRSQARRVLVGLDKFKRVTLDFERVPTIGQAFADEIFRVFRLKFPTIRIQTINTNEAVQFMIDRVDVNSPE</sequence>
<dbReference type="InterPro" id="IPR003594">
    <property type="entry name" value="HATPase_dom"/>
</dbReference>
<evidence type="ECO:0000259" key="1">
    <source>
        <dbReference type="Pfam" id="PF13581"/>
    </source>
</evidence>
<dbReference type="EMBL" id="MFKN01000037">
    <property type="protein sequence ID" value="OGG39904.1"/>
    <property type="molecule type" value="Genomic_DNA"/>
</dbReference>
<evidence type="ECO:0000259" key="2">
    <source>
        <dbReference type="Pfam" id="PF14213"/>
    </source>
</evidence>
<dbReference type="Pfam" id="PF13581">
    <property type="entry name" value="HATPase_c_2"/>
    <property type="match status" value="1"/>
</dbReference>
<dbReference type="InterPro" id="IPR036388">
    <property type="entry name" value="WH-like_DNA-bd_sf"/>
</dbReference>
<evidence type="ECO:0008006" key="5">
    <source>
        <dbReference type="Google" id="ProtNLM"/>
    </source>
</evidence>
<dbReference type="SUPFAM" id="SSF46785">
    <property type="entry name" value="Winged helix' DNA-binding domain"/>
    <property type="match status" value="1"/>
</dbReference>
<reference evidence="3 4" key="1">
    <citation type="journal article" date="2016" name="Nat. Commun.">
        <title>Thousands of microbial genomes shed light on interconnected biogeochemical processes in an aquifer system.</title>
        <authorList>
            <person name="Anantharaman K."/>
            <person name="Brown C.T."/>
            <person name="Hug L.A."/>
            <person name="Sharon I."/>
            <person name="Castelle C.J."/>
            <person name="Probst A.J."/>
            <person name="Thomas B.C."/>
            <person name="Singh A."/>
            <person name="Wilkins M.J."/>
            <person name="Karaoz U."/>
            <person name="Brodie E.L."/>
            <person name="Williams K.H."/>
            <person name="Hubbard S.S."/>
            <person name="Banfield J.F."/>
        </authorList>
    </citation>
    <scope>NUCLEOTIDE SEQUENCE [LARGE SCALE GENOMIC DNA]</scope>
</reference>
<dbReference type="STRING" id="1798474.A2118_00795"/>
<dbReference type="SUPFAM" id="SSF55874">
    <property type="entry name" value="ATPase domain of HSP90 chaperone/DNA topoisomerase II/histidine kinase"/>
    <property type="match status" value="1"/>
</dbReference>
<dbReference type="InterPro" id="IPR036390">
    <property type="entry name" value="WH_DNA-bd_sf"/>
</dbReference>
<dbReference type="InterPro" id="IPR025474">
    <property type="entry name" value="DUF4325"/>
</dbReference>
<proteinExistence type="predicted"/>
<comment type="caution">
    <text evidence="3">The sequence shown here is derived from an EMBL/GenBank/DDBJ whole genome shotgun (WGS) entry which is preliminary data.</text>
</comment>
<gene>
    <name evidence="3" type="ORF">A2118_00795</name>
</gene>
<protein>
    <recommendedName>
        <fullName evidence="5">DUF4325 domain-containing protein</fullName>
    </recommendedName>
</protein>
<dbReference type="Gene3D" id="1.10.10.10">
    <property type="entry name" value="Winged helix-like DNA-binding domain superfamily/Winged helix DNA-binding domain"/>
    <property type="match status" value="1"/>
</dbReference>